<organism evidence="3 4">
    <name type="scientific">Prosthecochloris vibrioformis</name>
    <name type="common">Chlorobium vibrioforme</name>
    <dbReference type="NCBI Taxonomy" id="1098"/>
    <lineage>
        <taxon>Bacteria</taxon>
        <taxon>Pseudomonadati</taxon>
        <taxon>Chlorobiota</taxon>
        <taxon>Chlorobiia</taxon>
        <taxon>Chlorobiales</taxon>
        <taxon>Chlorobiaceae</taxon>
        <taxon>Prosthecochloris</taxon>
    </lineage>
</organism>
<dbReference type="PANTHER" id="PTHR34039:SF1">
    <property type="entry name" value="UPF0102 PROTEIN YRAN"/>
    <property type="match status" value="1"/>
</dbReference>
<dbReference type="HAMAP" id="MF_00048">
    <property type="entry name" value="UPF0102"/>
    <property type="match status" value="1"/>
</dbReference>
<dbReference type="RefSeq" id="WP_139625981.1">
    <property type="nucleotide sequence ID" value="NZ_VDCI01000001.1"/>
</dbReference>
<dbReference type="NCBIfam" id="NF009154">
    <property type="entry name" value="PRK12497.3-3"/>
    <property type="match status" value="1"/>
</dbReference>
<evidence type="ECO:0000313" key="4">
    <source>
        <dbReference type="Proteomes" id="UP000309544"/>
    </source>
</evidence>
<comment type="similarity">
    <text evidence="1 2">Belongs to the UPF0102 family.</text>
</comment>
<keyword evidence="4" id="KW-1185">Reference proteome</keyword>
<dbReference type="GO" id="GO:0003676">
    <property type="term" value="F:nucleic acid binding"/>
    <property type="evidence" value="ECO:0007669"/>
    <property type="project" value="InterPro"/>
</dbReference>
<dbReference type="NCBIfam" id="TIGR00252">
    <property type="entry name" value="YraN family protein"/>
    <property type="match status" value="1"/>
</dbReference>
<sequence>MQNDQPHDLGRKGEEAAVTMLAGKGYDIIERNYRYKRTEIDIIAMDGSTLCFIEVKTRSSTAKGHPLDAVEKHKKREIIRTARAYLALHYGNRDVPDCRFDVIGILWETVPDITHIEDAFWA</sequence>
<evidence type="ECO:0000256" key="1">
    <source>
        <dbReference type="ARBA" id="ARBA00006738"/>
    </source>
</evidence>
<dbReference type="SUPFAM" id="SSF52980">
    <property type="entry name" value="Restriction endonuclease-like"/>
    <property type="match status" value="1"/>
</dbReference>
<dbReference type="InterPro" id="IPR011335">
    <property type="entry name" value="Restrct_endonuc-II-like"/>
</dbReference>
<proteinExistence type="inferred from homology"/>
<dbReference type="EMBL" id="VDCI01000001">
    <property type="protein sequence ID" value="TNJ37640.1"/>
    <property type="molecule type" value="Genomic_DNA"/>
</dbReference>
<evidence type="ECO:0000313" key="3">
    <source>
        <dbReference type="EMBL" id="TNJ37640.1"/>
    </source>
</evidence>
<dbReference type="Gene3D" id="3.40.1350.10">
    <property type="match status" value="1"/>
</dbReference>
<reference evidence="3 4" key="1">
    <citation type="submission" date="2019-05" db="EMBL/GenBank/DDBJ databases">
        <title>Draft Whole-Genome sequence of the green sulfur bacterium Prosthecochloris vibrioformis DSM 260.</title>
        <authorList>
            <person name="Meyer T.E."/>
            <person name="Kyndt J.A."/>
        </authorList>
    </citation>
    <scope>NUCLEOTIDE SEQUENCE [LARGE SCALE GENOMIC DNA]</scope>
    <source>
        <strain evidence="3 4">DSM 260</strain>
    </source>
</reference>
<name>A0A5C4S2C5_PROVB</name>
<gene>
    <name evidence="3" type="ORF">FGF68_00185</name>
</gene>
<accession>A0A5C4S2C5</accession>
<dbReference type="AlphaFoldDB" id="A0A5C4S2C5"/>
<dbReference type="Pfam" id="PF02021">
    <property type="entry name" value="UPF0102"/>
    <property type="match status" value="1"/>
</dbReference>
<dbReference type="InterPro" id="IPR003509">
    <property type="entry name" value="UPF0102_YraN-like"/>
</dbReference>
<dbReference type="PANTHER" id="PTHR34039">
    <property type="entry name" value="UPF0102 PROTEIN YRAN"/>
    <property type="match status" value="1"/>
</dbReference>
<dbReference type="NCBIfam" id="NF009150">
    <property type="entry name" value="PRK12497.1-3"/>
    <property type="match status" value="1"/>
</dbReference>
<comment type="caution">
    <text evidence="3">The sequence shown here is derived from an EMBL/GenBank/DDBJ whole genome shotgun (WGS) entry which is preliminary data.</text>
</comment>
<protein>
    <recommendedName>
        <fullName evidence="2">UPF0102 protein FGF68_00185</fullName>
    </recommendedName>
</protein>
<dbReference type="Proteomes" id="UP000309544">
    <property type="component" value="Unassembled WGS sequence"/>
</dbReference>
<evidence type="ECO:0000256" key="2">
    <source>
        <dbReference type="HAMAP-Rule" id="MF_00048"/>
    </source>
</evidence>
<dbReference type="InterPro" id="IPR011856">
    <property type="entry name" value="tRNA_endonuc-like_dom_sf"/>
</dbReference>
<dbReference type="CDD" id="cd20736">
    <property type="entry name" value="PoNe_Nuclease"/>
    <property type="match status" value="1"/>
</dbReference>